<dbReference type="Gene3D" id="1.10.10.10">
    <property type="entry name" value="Winged helix-like DNA-binding domain superfamily/Winged helix DNA-binding domain"/>
    <property type="match status" value="1"/>
</dbReference>
<gene>
    <name evidence="2" type="ORF">HPC62_03575</name>
</gene>
<feature type="domain" description="Helix-turn-helix type 11" evidence="1">
    <location>
        <begin position="11"/>
        <end position="48"/>
    </location>
</feature>
<dbReference type="Proteomes" id="UP000505210">
    <property type="component" value="Chromosome"/>
</dbReference>
<dbReference type="InterPro" id="IPR011991">
    <property type="entry name" value="ArsR-like_HTH"/>
</dbReference>
<evidence type="ECO:0000313" key="3">
    <source>
        <dbReference type="Proteomes" id="UP000505210"/>
    </source>
</evidence>
<dbReference type="InterPro" id="IPR036388">
    <property type="entry name" value="WH-like_DNA-bd_sf"/>
</dbReference>
<name>A0A6M8B4Q2_9CYAN</name>
<evidence type="ECO:0000313" key="2">
    <source>
        <dbReference type="EMBL" id="QKD81378.1"/>
    </source>
</evidence>
<organism evidence="2 3">
    <name type="scientific">Thermoleptolyngbya sichuanensis A183</name>
    <dbReference type="NCBI Taxonomy" id="2737172"/>
    <lineage>
        <taxon>Bacteria</taxon>
        <taxon>Bacillati</taxon>
        <taxon>Cyanobacteriota</taxon>
        <taxon>Cyanophyceae</taxon>
        <taxon>Oculatellales</taxon>
        <taxon>Oculatellaceae</taxon>
        <taxon>Thermoleptolyngbya</taxon>
        <taxon>Thermoleptolyngbya sichuanensis</taxon>
    </lineage>
</organism>
<dbReference type="EMBL" id="CP053661">
    <property type="protein sequence ID" value="QKD81378.1"/>
    <property type="molecule type" value="Genomic_DNA"/>
</dbReference>
<dbReference type="InterPro" id="IPR036390">
    <property type="entry name" value="WH_DNA-bd_sf"/>
</dbReference>
<keyword evidence="3" id="KW-1185">Reference proteome</keyword>
<evidence type="ECO:0000259" key="1">
    <source>
        <dbReference type="Pfam" id="PF08279"/>
    </source>
</evidence>
<dbReference type="CDD" id="cd00090">
    <property type="entry name" value="HTH_ARSR"/>
    <property type="match status" value="1"/>
</dbReference>
<accession>A0A6M8B4Q2</accession>
<reference evidence="2 3" key="1">
    <citation type="submission" date="2020-05" db="EMBL/GenBank/DDBJ databases">
        <title>Complete genome sequence of of a novel Thermoleptolyngbya strain isolated from hot springs of Ganzi, Sichuan China.</title>
        <authorList>
            <person name="Tang J."/>
            <person name="Daroch M."/>
            <person name="Li L."/>
            <person name="Waleron K."/>
            <person name="Waleron M."/>
            <person name="Waleron M."/>
        </authorList>
    </citation>
    <scope>NUCLEOTIDE SEQUENCE [LARGE SCALE GENOMIC DNA]</scope>
    <source>
        <strain evidence="2 3">PKUAC-SCTA183</strain>
    </source>
</reference>
<dbReference type="AlphaFoldDB" id="A0A6M8B4Q2"/>
<dbReference type="RefSeq" id="WP_172353779.1">
    <property type="nucleotide sequence ID" value="NZ_CP053661.1"/>
</dbReference>
<proteinExistence type="predicted"/>
<dbReference type="InterPro" id="IPR013196">
    <property type="entry name" value="HTH_11"/>
</dbReference>
<protein>
    <submittedName>
        <fullName evidence="2">Transcriptional regulator</fullName>
    </submittedName>
</protein>
<dbReference type="Pfam" id="PF08279">
    <property type="entry name" value="HTH_11"/>
    <property type="match status" value="1"/>
</dbReference>
<dbReference type="SUPFAM" id="SSF46785">
    <property type="entry name" value="Winged helix' DNA-binding domain"/>
    <property type="match status" value="1"/>
</dbReference>
<dbReference type="KEGG" id="theu:HPC62_03575"/>
<sequence>MEDTKPRAKDQILHLLKMRGAQTAAALAEQLAISPMAVRQHLQTLKAEQWVTYRQERRPTGRPVKLWQLTEHSISRFPDSHADLMLDVLRGVETVFGAEGLERVISERSRRQVQTYRAQLAGVESWQAQVRAIAHFRSQEGYMAEVLEQPDGLLLVENHCPICAAAQTCPGLCTAELEVFRSVLGTSVVVERVEHLMQGDRRCAYRIQPTR</sequence>